<sequence>MKSNSKNMNNKPPKAAGGKSKQIQAGKSAAKSSGSKAGRKVRLFKNRENKTG</sequence>
<feature type="region of interest" description="Disordered" evidence="1">
    <location>
        <begin position="1"/>
        <end position="52"/>
    </location>
</feature>
<dbReference type="AlphaFoldDB" id="D3BPP2"/>
<dbReference type="InParanoid" id="D3BPP2"/>
<dbReference type="RefSeq" id="XP_020428736.1">
    <property type="nucleotide sequence ID" value="XM_020580696.1"/>
</dbReference>
<organism evidence="2 3">
    <name type="scientific">Heterostelium pallidum (strain ATCC 26659 / Pp 5 / PN500)</name>
    <name type="common">Cellular slime mold</name>
    <name type="synonym">Polysphondylium pallidum</name>
    <dbReference type="NCBI Taxonomy" id="670386"/>
    <lineage>
        <taxon>Eukaryota</taxon>
        <taxon>Amoebozoa</taxon>
        <taxon>Evosea</taxon>
        <taxon>Eumycetozoa</taxon>
        <taxon>Dictyostelia</taxon>
        <taxon>Acytosteliales</taxon>
        <taxon>Acytosteliaceae</taxon>
        <taxon>Heterostelium</taxon>
    </lineage>
</organism>
<evidence type="ECO:0000256" key="1">
    <source>
        <dbReference type="SAM" id="MobiDB-lite"/>
    </source>
</evidence>
<evidence type="ECO:0000313" key="2">
    <source>
        <dbReference type="EMBL" id="EFA76604.1"/>
    </source>
</evidence>
<protein>
    <submittedName>
        <fullName evidence="2">Uncharacterized protein</fullName>
    </submittedName>
</protein>
<evidence type="ECO:0000313" key="3">
    <source>
        <dbReference type="Proteomes" id="UP000001396"/>
    </source>
</evidence>
<keyword evidence="3" id="KW-1185">Reference proteome</keyword>
<reference evidence="2 3" key="1">
    <citation type="journal article" date="2011" name="Genome Res.">
        <title>Phylogeny-wide analysis of social amoeba genomes highlights ancient origins for complex intercellular communication.</title>
        <authorList>
            <person name="Heidel A.J."/>
            <person name="Lawal H.M."/>
            <person name="Felder M."/>
            <person name="Schilde C."/>
            <person name="Helps N.R."/>
            <person name="Tunggal B."/>
            <person name="Rivero F."/>
            <person name="John U."/>
            <person name="Schleicher M."/>
            <person name="Eichinger L."/>
            <person name="Platzer M."/>
            <person name="Noegel A.A."/>
            <person name="Schaap P."/>
            <person name="Gloeckner G."/>
        </authorList>
    </citation>
    <scope>NUCLEOTIDE SEQUENCE [LARGE SCALE GENOMIC DNA]</scope>
    <source>
        <strain evidence="3">ATCC 26659 / Pp 5 / PN500</strain>
    </source>
</reference>
<feature type="compositionally biased region" description="Low complexity" evidence="1">
    <location>
        <begin position="25"/>
        <end position="36"/>
    </location>
</feature>
<dbReference type="EMBL" id="ADBJ01000045">
    <property type="protein sequence ID" value="EFA76604.1"/>
    <property type="molecule type" value="Genomic_DNA"/>
</dbReference>
<dbReference type="GeneID" id="31365381"/>
<feature type="compositionally biased region" description="Low complexity" evidence="1">
    <location>
        <begin position="1"/>
        <end position="14"/>
    </location>
</feature>
<comment type="caution">
    <text evidence="2">The sequence shown here is derived from an EMBL/GenBank/DDBJ whole genome shotgun (WGS) entry which is preliminary data.</text>
</comment>
<dbReference type="Proteomes" id="UP000001396">
    <property type="component" value="Unassembled WGS sequence"/>
</dbReference>
<gene>
    <name evidence="2" type="ORF">PPL_09909</name>
</gene>
<proteinExistence type="predicted"/>
<accession>D3BPP2</accession>
<name>D3BPP2_HETP5</name>